<dbReference type="Proteomes" id="UP000663843">
    <property type="component" value="Unassembled WGS sequence"/>
</dbReference>
<dbReference type="EMBL" id="CAJMWT010001056">
    <property type="protein sequence ID" value="CAE6375338.1"/>
    <property type="molecule type" value="Genomic_DNA"/>
</dbReference>
<evidence type="ECO:0000256" key="4">
    <source>
        <dbReference type="RuleBase" id="RU365068"/>
    </source>
</evidence>
<comment type="similarity">
    <text evidence="4">Belongs to the DEAD box helicase family.</text>
</comment>
<dbReference type="SMART" id="SM00487">
    <property type="entry name" value="DEXDc"/>
    <property type="match status" value="1"/>
</dbReference>
<dbReference type="Gene3D" id="3.40.50.300">
    <property type="entry name" value="P-loop containing nucleotide triphosphate hydrolases"/>
    <property type="match status" value="1"/>
</dbReference>
<keyword evidence="4" id="KW-0694">RNA-binding</keyword>
<dbReference type="InterPro" id="IPR027417">
    <property type="entry name" value="P-loop_NTPase"/>
</dbReference>
<keyword evidence="1 4" id="KW-0547">Nucleotide-binding</keyword>
<dbReference type="GO" id="GO:0005524">
    <property type="term" value="F:ATP binding"/>
    <property type="evidence" value="ECO:0007669"/>
    <property type="project" value="UniProtKB-UniRule"/>
</dbReference>
<comment type="function">
    <text evidence="4">RNA helicase.</text>
</comment>
<evidence type="ECO:0000256" key="3">
    <source>
        <dbReference type="ARBA" id="ARBA00022840"/>
    </source>
</evidence>
<evidence type="ECO:0000259" key="5">
    <source>
        <dbReference type="PROSITE" id="PS51192"/>
    </source>
</evidence>
<dbReference type="PROSITE" id="PS51192">
    <property type="entry name" value="HELICASE_ATP_BIND_1"/>
    <property type="match status" value="1"/>
</dbReference>
<feature type="domain" description="Helicase ATP-binding" evidence="5">
    <location>
        <begin position="223"/>
        <end position="389"/>
    </location>
</feature>
<dbReference type="Pfam" id="PF14244">
    <property type="entry name" value="Retrotran_gag_3"/>
    <property type="match status" value="1"/>
</dbReference>
<dbReference type="InterPro" id="IPR014001">
    <property type="entry name" value="Helicase_ATP-bd"/>
</dbReference>
<dbReference type="InterPro" id="IPR029472">
    <property type="entry name" value="Copia-like_N"/>
</dbReference>
<dbReference type="GO" id="GO:0016787">
    <property type="term" value="F:hydrolase activity"/>
    <property type="evidence" value="ECO:0007669"/>
    <property type="project" value="UniProtKB-KW"/>
</dbReference>
<organism evidence="6 7">
    <name type="scientific">Rhizoctonia solani</name>
    <dbReference type="NCBI Taxonomy" id="456999"/>
    <lineage>
        <taxon>Eukaryota</taxon>
        <taxon>Fungi</taxon>
        <taxon>Dikarya</taxon>
        <taxon>Basidiomycota</taxon>
        <taxon>Agaricomycotina</taxon>
        <taxon>Agaricomycetes</taxon>
        <taxon>Cantharellales</taxon>
        <taxon>Ceratobasidiaceae</taxon>
        <taxon>Rhizoctonia</taxon>
    </lineage>
</organism>
<reference evidence="6" key="1">
    <citation type="submission" date="2021-01" db="EMBL/GenBank/DDBJ databases">
        <authorList>
            <person name="Kaushik A."/>
        </authorList>
    </citation>
    <scope>NUCLEOTIDE SEQUENCE</scope>
    <source>
        <strain evidence="6">AG2-2IIIB</strain>
    </source>
</reference>
<sequence length="601" mass="66184">MRNVPKLKELNYAQWKNIITNSIKRAKLWDYVDGSIEEPPDHDPSGLATYYDEAAASVLTPEGTEMKEFSALCARLTYLSQNPKPEAPVDDASRAPVEDYTNWGVPEDIKAFGLTGNKNPLLKERAAVTCRDCLLKDHSAGTPECPQYQWRNELWGTTAQEVAPSHNSGADLSVKHIVPASRISYGVSEPVKVVLSFDELGLKPQLRKKINYPQPSAIQQCAILPIIQGRNVHIQAPPNNGKTTALAISILQVIDAGLPCLQALVFVSTTEAVIRFQKVTNYLGSGLSTYCSSDVTTISSLAEVNTKHIFVGTPENILGLVHRNIIKMHKLRAVALDDMHQLIELGVQDQILEVYRHVPPLAQIIALSTGLTSPVPSTVSKILADPLQISVNRNEGMTTRAQFYVMIPADQKPTALSALFLALGANGFMLLCHDFIKASNVMKLICFFDIDTVFNSGPRPSVNLTLVVVQEESMKSSESTGVIQKFEIKLSTIPTCITSSGYYSKYDPVSNIILATTDAVLSTIELHRLGVPLVNYDVPSNAEAYFKRLDRWRLADPGHSQPVITFVTADTDEIDVIKGLERDYGVHVAELLWDGESKRIH</sequence>
<dbReference type="GO" id="GO:0003724">
    <property type="term" value="F:RNA helicase activity"/>
    <property type="evidence" value="ECO:0007669"/>
    <property type="project" value="UniProtKB-EC"/>
</dbReference>
<dbReference type="InterPro" id="IPR011545">
    <property type="entry name" value="DEAD/DEAH_box_helicase_dom"/>
</dbReference>
<dbReference type="Pfam" id="PF00270">
    <property type="entry name" value="DEAD"/>
    <property type="match status" value="1"/>
</dbReference>
<protein>
    <recommendedName>
        <fullName evidence="4">ATP-dependent RNA helicase</fullName>
        <ecNumber evidence="4">3.6.4.13</ecNumber>
    </recommendedName>
</protein>
<accession>A0A8H2WIA0</accession>
<dbReference type="EC" id="3.6.4.13" evidence="4"/>
<name>A0A8H2WIA0_9AGAM</name>
<dbReference type="PANTHER" id="PTHR24031">
    <property type="entry name" value="RNA HELICASE"/>
    <property type="match status" value="1"/>
</dbReference>
<comment type="caution">
    <text evidence="6">The sequence shown here is derived from an EMBL/GenBank/DDBJ whole genome shotgun (WGS) entry which is preliminary data.</text>
</comment>
<gene>
    <name evidence="6" type="ORF">RDB_LOCUS20895</name>
</gene>
<evidence type="ECO:0000256" key="2">
    <source>
        <dbReference type="ARBA" id="ARBA00022801"/>
    </source>
</evidence>
<comment type="domain">
    <text evidence="4">The Q motif is unique to and characteristic of the DEAD box family of RNA helicases and controls ATP binding and hydrolysis.</text>
</comment>
<keyword evidence="4" id="KW-0347">Helicase</keyword>
<evidence type="ECO:0000313" key="7">
    <source>
        <dbReference type="Proteomes" id="UP000663843"/>
    </source>
</evidence>
<dbReference type="GO" id="GO:0003723">
    <property type="term" value="F:RNA binding"/>
    <property type="evidence" value="ECO:0007669"/>
    <property type="project" value="UniProtKB-UniRule"/>
</dbReference>
<keyword evidence="2 4" id="KW-0378">Hydrolase</keyword>
<proteinExistence type="inferred from homology"/>
<evidence type="ECO:0000313" key="6">
    <source>
        <dbReference type="EMBL" id="CAE6375338.1"/>
    </source>
</evidence>
<keyword evidence="3 4" id="KW-0067">ATP-binding</keyword>
<evidence type="ECO:0000256" key="1">
    <source>
        <dbReference type="ARBA" id="ARBA00022741"/>
    </source>
</evidence>
<dbReference type="SUPFAM" id="SSF52540">
    <property type="entry name" value="P-loop containing nucleoside triphosphate hydrolases"/>
    <property type="match status" value="2"/>
</dbReference>
<comment type="catalytic activity">
    <reaction evidence="4">
        <text>ATP + H2O = ADP + phosphate + H(+)</text>
        <dbReference type="Rhea" id="RHEA:13065"/>
        <dbReference type="ChEBI" id="CHEBI:15377"/>
        <dbReference type="ChEBI" id="CHEBI:15378"/>
        <dbReference type="ChEBI" id="CHEBI:30616"/>
        <dbReference type="ChEBI" id="CHEBI:43474"/>
        <dbReference type="ChEBI" id="CHEBI:456216"/>
        <dbReference type="EC" id="3.6.4.13"/>
    </reaction>
</comment>
<dbReference type="AlphaFoldDB" id="A0A8H2WIA0"/>